<dbReference type="Pfam" id="PF22785">
    <property type="entry name" value="Tc-R-P"/>
    <property type="match status" value="1"/>
</dbReference>
<dbReference type="InterPro" id="IPR016130">
    <property type="entry name" value="Tyr_Pase_AS"/>
</dbReference>
<dbReference type="InterPro" id="IPR000387">
    <property type="entry name" value="Tyr_Pase_dom"/>
</dbReference>
<dbReference type="GO" id="GO:0042995">
    <property type="term" value="C:cell projection"/>
    <property type="evidence" value="ECO:0007669"/>
    <property type="project" value="UniProtKB-SubCell"/>
</dbReference>
<dbReference type="GeneID" id="94826669"/>
<dbReference type="VEuPathDB" id="TrichDB:TRFO_04547"/>
<dbReference type="InterPro" id="IPR003595">
    <property type="entry name" value="Tyr_Pase_cat"/>
</dbReference>
<evidence type="ECO:0000313" key="10">
    <source>
        <dbReference type="EMBL" id="OHT09469.1"/>
    </source>
</evidence>
<dbReference type="OrthoDB" id="16692at2759"/>
<feature type="region of interest" description="Disordered" evidence="5">
    <location>
        <begin position="355"/>
        <end position="387"/>
    </location>
</feature>
<evidence type="ECO:0000259" key="7">
    <source>
        <dbReference type="PROSITE" id="PS50056"/>
    </source>
</evidence>
<dbReference type="PROSITE" id="PS00383">
    <property type="entry name" value="TYR_PHOSPHATASE_1"/>
    <property type="match status" value="1"/>
</dbReference>
<dbReference type="PROSITE" id="PS50056">
    <property type="entry name" value="TYR_PHOSPHATASE_2"/>
    <property type="match status" value="1"/>
</dbReference>
<dbReference type="Proteomes" id="UP000179807">
    <property type="component" value="Unassembled WGS sequence"/>
</dbReference>
<evidence type="ECO:0000259" key="9">
    <source>
        <dbReference type="PROSITE" id="PS51182"/>
    </source>
</evidence>
<keyword evidence="4" id="KW-0966">Cell projection</keyword>
<reference evidence="10" key="1">
    <citation type="submission" date="2016-10" db="EMBL/GenBank/DDBJ databases">
        <authorList>
            <person name="Benchimol M."/>
            <person name="Almeida L.G."/>
            <person name="Vasconcelos A.T."/>
            <person name="Perreira-Neves A."/>
            <person name="Rosa I.A."/>
            <person name="Tasca T."/>
            <person name="Bogo M.R."/>
            <person name="de Souza W."/>
        </authorList>
    </citation>
    <scope>NUCLEOTIDE SEQUENCE [LARGE SCALE GENOMIC DNA]</scope>
    <source>
        <strain evidence="10">K</strain>
    </source>
</reference>
<comment type="similarity">
    <text evidence="2">Belongs to the PTEN phosphatase protein family.</text>
</comment>
<evidence type="ECO:0000259" key="8">
    <source>
        <dbReference type="PROSITE" id="PS51181"/>
    </source>
</evidence>
<dbReference type="InterPro" id="IPR029021">
    <property type="entry name" value="Prot-tyrosine_phosphatase-like"/>
</dbReference>
<dbReference type="GO" id="GO:0016314">
    <property type="term" value="F:phosphatidylinositol-3,4,5-trisphosphate 3-phosphatase activity"/>
    <property type="evidence" value="ECO:0007669"/>
    <property type="project" value="TreeGrafter"/>
</dbReference>
<dbReference type="InterPro" id="IPR014020">
    <property type="entry name" value="Tensin_C2-dom"/>
</dbReference>
<evidence type="ECO:0000256" key="1">
    <source>
        <dbReference type="ARBA" id="ARBA00004316"/>
    </source>
</evidence>
<feature type="domain" description="Tyrosine specific protein phosphatases" evidence="7">
    <location>
        <begin position="130"/>
        <end position="201"/>
    </location>
</feature>
<dbReference type="InterPro" id="IPR029023">
    <property type="entry name" value="Tensin_phosphatase"/>
</dbReference>
<feature type="region of interest" description="Disordered" evidence="5">
    <location>
        <begin position="580"/>
        <end position="611"/>
    </location>
</feature>
<evidence type="ECO:0000256" key="4">
    <source>
        <dbReference type="ARBA" id="ARBA00023273"/>
    </source>
</evidence>
<feature type="domain" description="Phosphatase tensin-type" evidence="8">
    <location>
        <begin position="43"/>
        <end position="213"/>
    </location>
</feature>
<dbReference type="Pfam" id="PF10409">
    <property type="entry name" value="PTEN_C2"/>
    <property type="match status" value="1"/>
</dbReference>
<dbReference type="SUPFAM" id="SSF52799">
    <property type="entry name" value="(Phosphotyrosine protein) phosphatases II"/>
    <property type="match status" value="1"/>
</dbReference>
<dbReference type="RefSeq" id="XP_068362605.1">
    <property type="nucleotide sequence ID" value="XM_068491965.1"/>
</dbReference>
<dbReference type="GO" id="GO:0005829">
    <property type="term" value="C:cytosol"/>
    <property type="evidence" value="ECO:0007669"/>
    <property type="project" value="TreeGrafter"/>
</dbReference>
<proteinExistence type="inferred from homology"/>
<keyword evidence="3" id="KW-0378">Hydrolase</keyword>
<evidence type="ECO:0000313" key="11">
    <source>
        <dbReference type="Proteomes" id="UP000179807"/>
    </source>
</evidence>
<dbReference type="PROSITE" id="PS50055">
    <property type="entry name" value="TYR_PHOSPHATASE_PTP"/>
    <property type="match status" value="1"/>
</dbReference>
<dbReference type="Gene3D" id="2.60.40.1110">
    <property type="match status" value="1"/>
</dbReference>
<dbReference type="SMART" id="SM01326">
    <property type="entry name" value="PTEN_C2"/>
    <property type="match status" value="1"/>
</dbReference>
<dbReference type="InterPro" id="IPR051281">
    <property type="entry name" value="Dual-spec_lipid-protein_phosph"/>
</dbReference>
<dbReference type="GO" id="GO:0004725">
    <property type="term" value="F:protein tyrosine phosphatase activity"/>
    <property type="evidence" value="ECO:0007669"/>
    <property type="project" value="InterPro"/>
</dbReference>
<comment type="subcellular location">
    <subcellularLocation>
        <location evidence="1">Cell projection</location>
    </subcellularLocation>
</comment>
<feature type="compositionally biased region" description="Basic and acidic residues" evidence="5">
    <location>
        <begin position="586"/>
        <end position="598"/>
    </location>
</feature>
<sequence length="611" mass="70343">MREDLFTHLKHSPSNSPSRIKKRKYFIDFMTKLIRHRVSGTNKRYIDNRIDLDLTYITPRIIAMGLPSSGIESWYRNSGKEVSALLDSKHHGHYTVFNLSERNYDTSIFHDNVLNFPFPDHHAPPFSLLLKVLAKMDEVYHSDNEHVLVVHCMAGHGRTGTVIASFFLFQGICQNPIEALTLFAKERSYKEKGVHHPSQKRAVYYSYEYKQKMISQGKSIYTIPPKITRKIQSITLKKVLKKPEAYLVLMVFDSNYDVIYNSTWTDKQMTLRSTRETKFDINLTVEDDFTIKVYKIQRVFGKITTKQKEIFRISLNLNFVPDYGMAFPKQDIDGPHHDKGCTTFPDGMAVLVEMEPPNGKRKGSIIIKKKETESSNTTSAPETTNTEISNNEITNTETLNNEIDNNDMTNNEINNNDITNNEINNNDITNNEINNNDITNNEINNNDITNNEINNNDITNHEINNNDITNHEINNNNLTNHEINTNENDAKNETVNDDNNFEPYKEADQNVFNEVINNETNNQYNDDSLIESKNLSCDAPGINELGHENCEEIKNESFEMKSCENETTFDKNKAKSLISSINHEVSNSDEKNDYEENHNISQQPNNTQQSI</sequence>
<feature type="domain" description="Tyrosine-protein phosphatase" evidence="6">
    <location>
        <begin position="74"/>
        <end position="164"/>
    </location>
</feature>
<dbReference type="InterPro" id="IPR035892">
    <property type="entry name" value="C2_domain_sf"/>
</dbReference>
<keyword evidence="11" id="KW-1185">Reference proteome</keyword>
<dbReference type="Gene3D" id="3.90.190.10">
    <property type="entry name" value="Protein tyrosine phosphatase superfamily"/>
    <property type="match status" value="1"/>
</dbReference>
<dbReference type="PROSITE" id="PS51181">
    <property type="entry name" value="PPASE_TENSIN"/>
    <property type="match status" value="1"/>
</dbReference>
<accession>A0A1J4KJE4</accession>
<name>A0A1J4KJE4_9EUKA</name>
<dbReference type="AlphaFoldDB" id="A0A1J4KJE4"/>
<evidence type="ECO:0000259" key="6">
    <source>
        <dbReference type="PROSITE" id="PS50055"/>
    </source>
</evidence>
<feature type="domain" description="C2 tensin-type" evidence="9">
    <location>
        <begin position="231"/>
        <end position="357"/>
    </location>
</feature>
<feature type="compositionally biased region" description="Polar residues" evidence="5">
    <location>
        <begin position="599"/>
        <end position="611"/>
    </location>
</feature>
<evidence type="ECO:0000256" key="5">
    <source>
        <dbReference type="SAM" id="MobiDB-lite"/>
    </source>
</evidence>
<protein>
    <submittedName>
        <fullName evidence="10">Uncharacterized protein</fullName>
    </submittedName>
</protein>
<dbReference type="EMBL" id="MLAK01000638">
    <property type="protein sequence ID" value="OHT09469.1"/>
    <property type="molecule type" value="Genomic_DNA"/>
</dbReference>
<comment type="caution">
    <text evidence="10">The sequence shown here is derived from an EMBL/GenBank/DDBJ whole genome shotgun (WGS) entry which is preliminary data.</text>
</comment>
<dbReference type="CDD" id="cd14497">
    <property type="entry name" value="PTP_PTEN-like"/>
    <property type="match status" value="1"/>
</dbReference>
<evidence type="ECO:0000256" key="2">
    <source>
        <dbReference type="ARBA" id="ARBA00007881"/>
    </source>
</evidence>
<organism evidence="10 11">
    <name type="scientific">Tritrichomonas foetus</name>
    <dbReference type="NCBI Taxonomy" id="1144522"/>
    <lineage>
        <taxon>Eukaryota</taxon>
        <taxon>Metamonada</taxon>
        <taxon>Parabasalia</taxon>
        <taxon>Tritrichomonadida</taxon>
        <taxon>Tritrichomonadidae</taxon>
        <taxon>Tritrichomonas</taxon>
    </lineage>
</organism>
<dbReference type="PROSITE" id="PS51182">
    <property type="entry name" value="C2_TENSIN"/>
    <property type="match status" value="1"/>
</dbReference>
<dbReference type="SUPFAM" id="SSF49562">
    <property type="entry name" value="C2 domain (Calcium/lipid-binding domain, CaLB)"/>
    <property type="match status" value="1"/>
</dbReference>
<dbReference type="InterPro" id="IPR000242">
    <property type="entry name" value="PTP_cat"/>
</dbReference>
<dbReference type="SMART" id="SM00404">
    <property type="entry name" value="PTPc_motif"/>
    <property type="match status" value="1"/>
</dbReference>
<dbReference type="PANTHER" id="PTHR12305">
    <property type="entry name" value="PHOSPHATASE WITH HOMOLOGY TO TENSIN"/>
    <property type="match status" value="1"/>
</dbReference>
<evidence type="ECO:0000256" key="3">
    <source>
        <dbReference type="ARBA" id="ARBA00022801"/>
    </source>
</evidence>
<gene>
    <name evidence="10" type="ORF">TRFO_04547</name>
</gene>